<keyword evidence="15" id="KW-1185">Reference proteome</keyword>
<dbReference type="Proteomes" id="UP000249264">
    <property type="component" value="Chromosome 1"/>
</dbReference>
<dbReference type="KEGG" id="cmin:NCTC10288_01691"/>
<evidence type="ECO:0000256" key="1">
    <source>
        <dbReference type="ARBA" id="ARBA00001286"/>
    </source>
</evidence>
<dbReference type="PROSITE" id="PS00374">
    <property type="entry name" value="MGMT"/>
    <property type="match status" value="1"/>
</dbReference>
<evidence type="ECO:0000313" key="14">
    <source>
        <dbReference type="Proteomes" id="UP000249264"/>
    </source>
</evidence>
<keyword evidence="6 9" id="KW-0227">DNA damage</keyword>
<gene>
    <name evidence="13" type="primary">ogt</name>
    <name evidence="12" type="ORF">I6G51_06035</name>
    <name evidence="13" type="ORF">NCTC10288_01691</name>
</gene>
<dbReference type="InterPro" id="IPR001497">
    <property type="entry name" value="MethylDNA_cys_MeTrfase_AS"/>
</dbReference>
<sequence length="183" mass="19852">MRTWLTVDSPVGPLTLVASAQGLSHVYFSSEEPVLNTATKATHATDSALAHNDQCEDTALTVLNDASRQLAEYFAGNRKSFELLLDVPTPPLTFRSRAQHALRSIPYGTRWTYAQLAQATGSEGAVRAAGSACATNPLPIVVPCHRVVRADGHIGAYRGGPDIKRFLLELEERFIREHTGGNL</sequence>
<protein>
    <recommendedName>
        <fullName evidence="9">Methylated-DNA--protein-cysteine methyltransferase</fullName>
        <ecNumber evidence="9">2.1.1.63</ecNumber>
    </recommendedName>
    <alternativeName>
        <fullName evidence="9">6-O-methylguanine-DNA methyltransferase</fullName>
        <shortName evidence="9">MGMT</shortName>
    </alternativeName>
    <alternativeName>
        <fullName evidence="9">O-6-methylguanine-DNA-alkyltransferase</fullName>
    </alternativeName>
</protein>
<dbReference type="GO" id="GO:0003908">
    <property type="term" value="F:methylated-DNA-[protein]-cysteine S-methyltransferase activity"/>
    <property type="evidence" value="ECO:0007669"/>
    <property type="project" value="UniProtKB-UniRule"/>
</dbReference>
<dbReference type="NCBIfam" id="TIGR00589">
    <property type="entry name" value="ogt"/>
    <property type="match status" value="1"/>
</dbReference>
<keyword evidence="3 9" id="KW-0963">Cytoplasm</keyword>
<evidence type="ECO:0000256" key="7">
    <source>
        <dbReference type="ARBA" id="ARBA00023204"/>
    </source>
</evidence>
<keyword evidence="5 9" id="KW-0808">Transferase</keyword>
<evidence type="ECO:0000256" key="8">
    <source>
        <dbReference type="ARBA" id="ARBA00049348"/>
    </source>
</evidence>
<comment type="catalytic activity">
    <reaction evidence="8 9">
        <text>a 6-O-methyl-2'-deoxyguanosine in DNA + L-cysteinyl-[protein] = S-methyl-L-cysteinyl-[protein] + a 2'-deoxyguanosine in DNA</text>
        <dbReference type="Rhea" id="RHEA:24000"/>
        <dbReference type="Rhea" id="RHEA-COMP:10131"/>
        <dbReference type="Rhea" id="RHEA-COMP:10132"/>
        <dbReference type="Rhea" id="RHEA-COMP:11367"/>
        <dbReference type="Rhea" id="RHEA-COMP:11368"/>
        <dbReference type="ChEBI" id="CHEBI:29950"/>
        <dbReference type="ChEBI" id="CHEBI:82612"/>
        <dbReference type="ChEBI" id="CHEBI:85445"/>
        <dbReference type="ChEBI" id="CHEBI:85448"/>
        <dbReference type="EC" id="2.1.1.63"/>
    </reaction>
</comment>
<name>A0A2X4RVQ2_9CORY</name>
<dbReference type="InterPro" id="IPR014048">
    <property type="entry name" value="MethylDNA_cys_MeTrfase_DNA-bd"/>
</dbReference>
<dbReference type="PANTHER" id="PTHR10815:SF5">
    <property type="entry name" value="METHYLATED-DNA--PROTEIN-CYSTEINE METHYLTRANSFERASE"/>
    <property type="match status" value="1"/>
</dbReference>
<dbReference type="Pfam" id="PF01035">
    <property type="entry name" value="DNA_binding_1"/>
    <property type="match status" value="1"/>
</dbReference>
<reference evidence="13 14" key="1">
    <citation type="submission" date="2018-06" db="EMBL/GenBank/DDBJ databases">
        <authorList>
            <consortium name="Pathogen Informatics"/>
            <person name="Doyle S."/>
        </authorList>
    </citation>
    <scope>NUCLEOTIDE SEQUENCE [LARGE SCALE GENOMIC DNA]</scope>
    <source>
        <strain evidence="13 14">NCTC10288</strain>
    </source>
</reference>
<dbReference type="GeneID" id="70783580"/>
<dbReference type="SUPFAM" id="SSF53155">
    <property type="entry name" value="Methylated DNA-protein cysteine methyltransferase domain"/>
    <property type="match status" value="1"/>
</dbReference>
<evidence type="ECO:0000259" key="10">
    <source>
        <dbReference type="Pfam" id="PF01035"/>
    </source>
</evidence>
<dbReference type="InterPro" id="IPR023546">
    <property type="entry name" value="MGMT"/>
</dbReference>
<comment type="similarity">
    <text evidence="2 9">Belongs to the MGMT family.</text>
</comment>
<keyword evidence="7 9" id="KW-0234">DNA repair</keyword>
<dbReference type="InterPro" id="IPR036631">
    <property type="entry name" value="MGMT_N_sf"/>
</dbReference>
<reference evidence="12 15" key="2">
    <citation type="submission" date="2020-12" db="EMBL/GenBank/DDBJ databases">
        <title>FDA dAtabase for Regulatory Grade micrObial Sequences (FDA-ARGOS): Supporting development and validation of Infectious Disease Dx tests.</title>
        <authorList>
            <person name="Sproer C."/>
            <person name="Gronow S."/>
            <person name="Severitt S."/>
            <person name="Schroder I."/>
            <person name="Tallon L."/>
            <person name="Sadzewicz L."/>
            <person name="Zhao X."/>
            <person name="Boylan J."/>
            <person name="Ott S."/>
            <person name="Bowen H."/>
            <person name="Vavikolanu K."/>
            <person name="Mehta A."/>
            <person name="Aluvathingal J."/>
            <person name="Nadendla S."/>
            <person name="Lowell S."/>
            <person name="Myers T."/>
            <person name="Yan Y."/>
            <person name="Sichtig H."/>
        </authorList>
    </citation>
    <scope>NUCLEOTIDE SEQUENCE [LARGE SCALE GENOMIC DNA]</scope>
    <source>
        <strain evidence="12 15">FDAARGOS_894</strain>
    </source>
</reference>
<dbReference type="Gene3D" id="3.30.160.70">
    <property type="entry name" value="Methylated DNA-protein cysteine methyltransferase domain"/>
    <property type="match status" value="1"/>
</dbReference>
<evidence type="ECO:0000256" key="4">
    <source>
        <dbReference type="ARBA" id="ARBA00022603"/>
    </source>
</evidence>
<dbReference type="GO" id="GO:0005737">
    <property type="term" value="C:cytoplasm"/>
    <property type="evidence" value="ECO:0007669"/>
    <property type="project" value="UniProtKB-SubCell"/>
</dbReference>
<dbReference type="Gene3D" id="1.10.10.10">
    <property type="entry name" value="Winged helix-like DNA-binding domain superfamily/Winged helix DNA-binding domain"/>
    <property type="match status" value="1"/>
</dbReference>
<dbReference type="OrthoDB" id="9802228at2"/>
<dbReference type="PANTHER" id="PTHR10815">
    <property type="entry name" value="METHYLATED-DNA--PROTEIN-CYSTEINE METHYLTRANSFERASE"/>
    <property type="match status" value="1"/>
</dbReference>
<comment type="function">
    <text evidence="9">Involved in the cellular defense against the biological effects of O6-methylguanine (O6-MeG) and O4-methylthymine (O4-MeT) in DNA. Repairs the methylated nucleobase in DNA by stoichiometrically transferring the methyl group to a cysteine residue in the enzyme. This is a suicide reaction: the enzyme is irreversibly inactivated.</text>
</comment>
<dbReference type="CDD" id="cd06445">
    <property type="entry name" value="ATase"/>
    <property type="match status" value="1"/>
</dbReference>
<feature type="active site" description="Nucleophile; methyl group acceptor" evidence="9">
    <location>
        <position position="144"/>
    </location>
</feature>
<evidence type="ECO:0000256" key="6">
    <source>
        <dbReference type="ARBA" id="ARBA00022763"/>
    </source>
</evidence>
<comment type="catalytic activity">
    <reaction evidence="1 9">
        <text>a 4-O-methyl-thymidine in DNA + L-cysteinyl-[protein] = a thymidine in DNA + S-methyl-L-cysteinyl-[protein]</text>
        <dbReference type="Rhea" id="RHEA:53428"/>
        <dbReference type="Rhea" id="RHEA-COMP:10131"/>
        <dbReference type="Rhea" id="RHEA-COMP:10132"/>
        <dbReference type="Rhea" id="RHEA-COMP:13555"/>
        <dbReference type="Rhea" id="RHEA-COMP:13556"/>
        <dbReference type="ChEBI" id="CHEBI:29950"/>
        <dbReference type="ChEBI" id="CHEBI:82612"/>
        <dbReference type="ChEBI" id="CHEBI:137386"/>
        <dbReference type="ChEBI" id="CHEBI:137387"/>
        <dbReference type="EC" id="2.1.1.63"/>
    </reaction>
</comment>
<feature type="domain" description="Methylguanine DNA methyltransferase ribonuclease-like" evidence="11">
    <location>
        <begin position="6"/>
        <end position="86"/>
    </location>
</feature>
<evidence type="ECO:0000313" key="12">
    <source>
        <dbReference type="EMBL" id="QPS60726.1"/>
    </source>
</evidence>
<dbReference type="EMBL" id="LS483460">
    <property type="protein sequence ID" value="SQI00380.1"/>
    <property type="molecule type" value="Genomic_DNA"/>
</dbReference>
<comment type="subcellular location">
    <subcellularLocation>
        <location evidence="9">Cytoplasm</location>
    </subcellularLocation>
</comment>
<evidence type="ECO:0000256" key="2">
    <source>
        <dbReference type="ARBA" id="ARBA00008711"/>
    </source>
</evidence>
<evidence type="ECO:0000256" key="3">
    <source>
        <dbReference type="ARBA" id="ARBA00022490"/>
    </source>
</evidence>
<evidence type="ECO:0000256" key="5">
    <source>
        <dbReference type="ARBA" id="ARBA00022679"/>
    </source>
</evidence>
<dbReference type="GO" id="GO:0006307">
    <property type="term" value="P:DNA alkylation repair"/>
    <property type="evidence" value="ECO:0007669"/>
    <property type="project" value="UniProtKB-UniRule"/>
</dbReference>
<evidence type="ECO:0000313" key="13">
    <source>
        <dbReference type="EMBL" id="SQI00380.1"/>
    </source>
</evidence>
<feature type="domain" description="Methylated-DNA-[protein]-cysteine S-methyltransferase DNA binding" evidence="10">
    <location>
        <begin position="94"/>
        <end position="172"/>
    </location>
</feature>
<proteinExistence type="inferred from homology"/>
<organism evidence="13 14">
    <name type="scientific">Corynebacterium minutissimum</name>
    <dbReference type="NCBI Taxonomy" id="38301"/>
    <lineage>
        <taxon>Bacteria</taxon>
        <taxon>Bacillati</taxon>
        <taxon>Actinomycetota</taxon>
        <taxon>Actinomycetes</taxon>
        <taxon>Mycobacteriales</taxon>
        <taxon>Corynebacteriaceae</taxon>
        <taxon>Corynebacterium</taxon>
    </lineage>
</organism>
<comment type="miscellaneous">
    <text evidence="9">This enzyme catalyzes only one turnover and therefore is not strictly catalytic. According to one definition, an enzyme is a biocatalyst that acts repeatedly and over many reaction cycles.</text>
</comment>
<dbReference type="InterPro" id="IPR036388">
    <property type="entry name" value="WH-like_DNA-bd_sf"/>
</dbReference>
<dbReference type="RefSeq" id="WP_052319678.1">
    <property type="nucleotide sequence ID" value="NZ_CP065689.1"/>
</dbReference>
<keyword evidence="4 9" id="KW-0489">Methyltransferase</keyword>
<dbReference type="SUPFAM" id="SSF46767">
    <property type="entry name" value="Methylated DNA-protein cysteine methyltransferase, C-terminal domain"/>
    <property type="match status" value="1"/>
</dbReference>
<dbReference type="EMBL" id="CP065689">
    <property type="protein sequence ID" value="QPS60726.1"/>
    <property type="molecule type" value="Genomic_DNA"/>
</dbReference>
<dbReference type="EC" id="2.1.1.63" evidence="9"/>
<evidence type="ECO:0000313" key="15">
    <source>
        <dbReference type="Proteomes" id="UP000594905"/>
    </source>
</evidence>
<dbReference type="AlphaFoldDB" id="A0A2X4RVQ2"/>
<evidence type="ECO:0000259" key="11">
    <source>
        <dbReference type="Pfam" id="PF02870"/>
    </source>
</evidence>
<dbReference type="InterPro" id="IPR008332">
    <property type="entry name" value="MethylG_MeTrfase_N"/>
</dbReference>
<dbReference type="Proteomes" id="UP000594905">
    <property type="component" value="Chromosome"/>
</dbReference>
<accession>A0A2X4RVQ2</accession>
<dbReference type="GO" id="GO:0032259">
    <property type="term" value="P:methylation"/>
    <property type="evidence" value="ECO:0007669"/>
    <property type="project" value="UniProtKB-KW"/>
</dbReference>
<evidence type="ECO:0000256" key="9">
    <source>
        <dbReference type="HAMAP-Rule" id="MF_00772"/>
    </source>
</evidence>
<dbReference type="HAMAP" id="MF_00772">
    <property type="entry name" value="OGT"/>
    <property type="match status" value="1"/>
</dbReference>
<dbReference type="FunFam" id="1.10.10.10:FF:000214">
    <property type="entry name" value="Methylated-DNA--protein-cysteine methyltransferase"/>
    <property type="match status" value="1"/>
</dbReference>
<dbReference type="Pfam" id="PF02870">
    <property type="entry name" value="Methyltransf_1N"/>
    <property type="match status" value="1"/>
</dbReference>
<dbReference type="InterPro" id="IPR036217">
    <property type="entry name" value="MethylDNA_cys_MeTrfase_DNAb"/>
</dbReference>